<protein>
    <submittedName>
        <fullName evidence="1">DUF2255 family protein</fullName>
    </submittedName>
</protein>
<comment type="caution">
    <text evidence="1">The sequence shown here is derived from an EMBL/GenBank/DDBJ whole genome shotgun (WGS) entry which is preliminary data.</text>
</comment>
<keyword evidence="2" id="KW-1185">Reference proteome</keyword>
<reference evidence="1 2" key="1">
    <citation type="submission" date="2019-11" db="EMBL/GenBank/DDBJ databases">
        <title>Lactobacillus sp. nov. CRM56-3, isolated from fermented tea leaves.</title>
        <authorList>
            <person name="Phuengjayaem S."/>
            <person name="Tanasupawat S."/>
        </authorList>
    </citation>
    <scope>NUCLEOTIDE SEQUENCE [LARGE SCALE GENOMIC DNA]</scope>
    <source>
        <strain evidence="1 2">CRM56-3</strain>
    </source>
</reference>
<dbReference type="InterPro" id="IPR016888">
    <property type="entry name" value="UCP028498"/>
</dbReference>
<dbReference type="Pfam" id="PF10012">
    <property type="entry name" value="DUF2255"/>
    <property type="match status" value="1"/>
</dbReference>
<sequence>MKFWNDTELGVFSASKDIFVSPFYSDGKTFGTPTRISGVVVDGHFYIRPYNGMRSSWYQAAVTQQAGKIRIDGKDYLCTFHSARDAGVNDAVNKMYQSKYASSPYMPHMLLTRADGPVKATVEVLPRDGE</sequence>
<evidence type="ECO:0000313" key="2">
    <source>
        <dbReference type="Proteomes" id="UP000466388"/>
    </source>
</evidence>
<accession>A0A7X2XUM9</accession>
<dbReference type="RefSeq" id="WP_155431204.1">
    <property type="nucleotide sequence ID" value="NZ_WNJO01000004.1"/>
</dbReference>
<dbReference type="Proteomes" id="UP000466388">
    <property type="component" value="Unassembled WGS sequence"/>
</dbReference>
<proteinExistence type="predicted"/>
<organism evidence="1 2">
    <name type="scientific">Secundilactobacillus folii</name>
    <dbReference type="NCBI Taxonomy" id="2678357"/>
    <lineage>
        <taxon>Bacteria</taxon>
        <taxon>Bacillati</taxon>
        <taxon>Bacillota</taxon>
        <taxon>Bacilli</taxon>
        <taxon>Lactobacillales</taxon>
        <taxon>Lactobacillaceae</taxon>
        <taxon>Secundilactobacillus</taxon>
    </lineage>
</organism>
<dbReference type="EMBL" id="WNJO01000004">
    <property type="protein sequence ID" value="MTV81926.1"/>
    <property type="molecule type" value="Genomic_DNA"/>
</dbReference>
<evidence type="ECO:0000313" key="1">
    <source>
        <dbReference type="EMBL" id="MTV81926.1"/>
    </source>
</evidence>
<name>A0A7X2XUM9_9LACO</name>
<gene>
    <name evidence="1" type="ORF">GM612_04580</name>
</gene>
<dbReference type="AlphaFoldDB" id="A0A7X2XUM9"/>